<reference evidence="1 2" key="1">
    <citation type="submission" date="2018-08" db="EMBL/GenBank/DDBJ databases">
        <title>Genome and evolution of the arbuscular mycorrhizal fungus Diversispora epigaea (formerly Glomus versiforme) and its bacterial endosymbionts.</title>
        <authorList>
            <person name="Sun X."/>
            <person name="Fei Z."/>
            <person name="Harrison M."/>
        </authorList>
    </citation>
    <scope>NUCLEOTIDE SEQUENCE [LARGE SCALE GENOMIC DNA]</scope>
    <source>
        <strain evidence="1 2">IT104</strain>
    </source>
</reference>
<dbReference type="OrthoDB" id="2427276at2759"/>
<name>A0A397HCH4_9GLOM</name>
<evidence type="ECO:0008006" key="3">
    <source>
        <dbReference type="Google" id="ProtNLM"/>
    </source>
</evidence>
<evidence type="ECO:0000313" key="2">
    <source>
        <dbReference type="Proteomes" id="UP000266861"/>
    </source>
</evidence>
<evidence type="ECO:0000313" key="1">
    <source>
        <dbReference type="EMBL" id="RHZ59688.1"/>
    </source>
</evidence>
<sequence>MIKNERSLSENENNFYFLNYRDHLIYVRTFGNNEIDESQQKTVAPNGISTREILYSALTASWYIDDLGFSDGETPSDYDLALAIINGRRPKIYEDIPVEHATLMKLCWDTITDNRPDSYLF</sequence>
<gene>
    <name evidence="1" type="ORF">Glove_362g64</name>
</gene>
<dbReference type="EMBL" id="PQFF01000328">
    <property type="protein sequence ID" value="RHZ59688.1"/>
    <property type="molecule type" value="Genomic_DNA"/>
</dbReference>
<dbReference type="Proteomes" id="UP000266861">
    <property type="component" value="Unassembled WGS sequence"/>
</dbReference>
<proteinExistence type="predicted"/>
<keyword evidence="2" id="KW-1185">Reference proteome</keyword>
<organism evidence="1 2">
    <name type="scientific">Diversispora epigaea</name>
    <dbReference type="NCBI Taxonomy" id="1348612"/>
    <lineage>
        <taxon>Eukaryota</taxon>
        <taxon>Fungi</taxon>
        <taxon>Fungi incertae sedis</taxon>
        <taxon>Mucoromycota</taxon>
        <taxon>Glomeromycotina</taxon>
        <taxon>Glomeromycetes</taxon>
        <taxon>Diversisporales</taxon>
        <taxon>Diversisporaceae</taxon>
        <taxon>Diversispora</taxon>
    </lineage>
</organism>
<accession>A0A397HCH4</accession>
<comment type="caution">
    <text evidence="1">The sequence shown here is derived from an EMBL/GenBank/DDBJ whole genome shotgun (WGS) entry which is preliminary data.</text>
</comment>
<dbReference type="AlphaFoldDB" id="A0A397HCH4"/>
<protein>
    <recommendedName>
        <fullName evidence="3">Serine-threonine/tyrosine-protein kinase catalytic domain-containing protein</fullName>
    </recommendedName>
</protein>